<comment type="function">
    <text evidence="1">Involved in the assembly of lipopolysaccharide (LPS) at the surface of the outer membrane.</text>
</comment>
<accession>A0A934IEJ7</accession>
<proteinExistence type="inferred from homology"/>
<organism evidence="3 4">
    <name type="scientific">Palleronia pontilimi</name>
    <dbReference type="NCBI Taxonomy" id="1964209"/>
    <lineage>
        <taxon>Bacteria</taxon>
        <taxon>Pseudomonadati</taxon>
        <taxon>Pseudomonadota</taxon>
        <taxon>Alphaproteobacteria</taxon>
        <taxon>Rhodobacterales</taxon>
        <taxon>Roseobacteraceae</taxon>
        <taxon>Palleronia</taxon>
    </lineage>
</organism>
<dbReference type="GO" id="GO:0043165">
    <property type="term" value="P:Gram-negative-bacterium-type cell outer membrane assembly"/>
    <property type="evidence" value="ECO:0007669"/>
    <property type="project" value="UniProtKB-UniRule"/>
</dbReference>
<keyword evidence="4" id="KW-1185">Reference proteome</keyword>
<comment type="subcellular location">
    <subcellularLocation>
        <location evidence="1">Cell outer membrane</location>
    </subcellularLocation>
</comment>
<dbReference type="AlphaFoldDB" id="A0A934IEJ7"/>
<dbReference type="PANTHER" id="PTHR30189">
    <property type="entry name" value="LPS-ASSEMBLY PROTEIN"/>
    <property type="match status" value="1"/>
</dbReference>
<name>A0A934IEJ7_9RHOB</name>
<protein>
    <recommendedName>
        <fullName evidence="1">LPS-assembly protein LptD</fullName>
    </recommendedName>
</protein>
<dbReference type="InterPro" id="IPR050218">
    <property type="entry name" value="LptD"/>
</dbReference>
<dbReference type="GO" id="GO:0009279">
    <property type="term" value="C:cell outer membrane"/>
    <property type="evidence" value="ECO:0007669"/>
    <property type="project" value="UniProtKB-SubCell"/>
</dbReference>
<dbReference type="InterPro" id="IPR007543">
    <property type="entry name" value="LptD_C"/>
</dbReference>
<evidence type="ECO:0000313" key="4">
    <source>
        <dbReference type="Proteomes" id="UP000642488"/>
    </source>
</evidence>
<dbReference type="GO" id="GO:1990351">
    <property type="term" value="C:transporter complex"/>
    <property type="evidence" value="ECO:0007669"/>
    <property type="project" value="TreeGrafter"/>
</dbReference>
<sequence length="712" mass="79158" precursor="true">MRAICLALLICCAPLIAGAQQLATLVADRVSVERGDQLVATGRVEVFYDGVRLRASRIRYDQPSDRLFIEGPITLDDGDAILVLADAAELDADLENGILQSARMVLDQQLQLAATQLARVGGRYTQLDNTVASSCEICANNPTPTWEIRARRVIHDEQERQLYFENATFRVLGLPIAYFPRLRLPDSTRDRATGLLIPRVRTTSQLGTGIKLPYFIAIGRRADLTLTPYLSGSTTTLEGRYRQVFRNGRVQFDGAFTNDDLLPDVSRYYLFGRGAFDLPRDFKLEFDLELLSDEAYLIDYGYSDQDRLETGVRVFRARDKDLFNASLVGFDTLRDAEFAIEEQLPRYYGTVDYERRVPLGAGELVFGANLAALARESSADQDGRDTSRVGLSAEYRRGWILPSGLVGDARAGVSGDLFFTKDDSRFDDITERVSPHVEATLRLPMQRSGAGGVRHLLEPVVQLAWSDVSGSAVPNEDSILVEFDEGNLFALSRFPGRDRIETGLRANLGLRYTRTDPSGWTLGAVGGRVLRDDALNDIDPDEPVFGGFTGSSGLSGRRSDWLAAAQLRLGDRFSITARALFDDQLVITKNEARMGYTGDRLTLDATYVFLNGEPFENRPRDTHELTLDSSLRLSRHWIGKFNTRYDFDQDEAQSTGLGLEYRSECITVDLSVSRRFTESARVDPSTEFGFGVSLVGFGGGQRDASYRKTCKG</sequence>
<feature type="domain" description="LptD C-terminal" evidence="2">
    <location>
        <begin position="266"/>
        <end position="637"/>
    </location>
</feature>
<feature type="signal peptide" evidence="1">
    <location>
        <begin position="1"/>
        <end position="19"/>
    </location>
</feature>
<dbReference type="Pfam" id="PF04453">
    <property type="entry name" value="LptD"/>
    <property type="match status" value="1"/>
</dbReference>
<evidence type="ECO:0000313" key="3">
    <source>
        <dbReference type="EMBL" id="MBJ3761712.1"/>
    </source>
</evidence>
<evidence type="ECO:0000256" key="1">
    <source>
        <dbReference type="HAMAP-Rule" id="MF_01411"/>
    </source>
</evidence>
<comment type="caution">
    <text evidence="1">Lacks conserved residue(s) required for the propagation of feature annotation.</text>
</comment>
<dbReference type="EMBL" id="JAEKPD010000002">
    <property type="protein sequence ID" value="MBJ3761712.1"/>
    <property type="molecule type" value="Genomic_DNA"/>
</dbReference>
<dbReference type="InterPro" id="IPR020889">
    <property type="entry name" value="LipoPS_assembly_LptD"/>
</dbReference>
<keyword evidence="1" id="KW-0998">Cell outer membrane</keyword>
<feature type="chain" id="PRO_5038199280" description="LPS-assembly protein LptD" evidence="1">
    <location>
        <begin position="20"/>
        <end position="712"/>
    </location>
</feature>
<dbReference type="Proteomes" id="UP000642488">
    <property type="component" value="Unassembled WGS sequence"/>
</dbReference>
<dbReference type="GO" id="GO:0015920">
    <property type="term" value="P:lipopolysaccharide transport"/>
    <property type="evidence" value="ECO:0007669"/>
    <property type="project" value="InterPro"/>
</dbReference>
<keyword evidence="1" id="KW-0472">Membrane</keyword>
<comment type="similarity">
    <text evidence="1">Belongs to the LptD family.</text>
</comment>
<evidence type="ECO:0000259" key="2">
    <source>
        <dbReference type="Pfam" id="PF04453"/>
    </source>
</evidence>
<gene>
    <name evidence="1" type="primary">lptD</name>
    <name evidence="3" type="ORF">ILP92_02990</name>
</gene>
<keyword evidence="1" id="KW-0732">Signal</keyword>
<dbReference type="RefSeq" id="WP_198914894.1">
    <property type="nucleotide sequence ID" value="NZ_JAEKPD010000002.1"/>
</dbReference>
<dbReference type="PANTHER" id="PTHR30189:SF1">
    <property type="entry name" value="LPS-ASSEMBLY PROTEIN LPTD"/>
    <property type="match status" value="1"/>
</dbReference>
<comment type="subunit">
    <text evidence="1">Component of the lipopolysaccharide transport and assembly complex.</text>
</comment>
<reference evidence="3" key="1">
    <citation type="submission" date="2020-12" db="EMBL/GenBank/DDBJ databases">
        <title>Bacterial taxonomy.</title>
        <authorList>
            <person name="Pan X."/>
        </authorList>
    </citation>
    <scope>NUCLEOTIDE SEQUENCE</scope>
    <source>
        <strain evidence="3">KCTC 52957</strain>
    </source>
</reference>
<dbReference type="HAMAP" id="MF_01411">
    <property type="entry name" value="LPS_assembly_LptD"/>
    <property type="match status" value="1"/>
</dbReference>
<comment type="caution">
    <text evidence="3">The sequence shown here is derived from an EMBL/GenBank/DDBJ whole genome shotgun (WGS) entry which is preliminary data.</text>
</comment>